<dbReference type="InterPro" id="IPR012334">
    <property type="entry name" value="Pectin_lyas_fold"/>
</dbReference>
<evidence type="ECO:0000313" key="2">
    <source>
        <dbReference type="Proteomes" id="UP000016743"/>
    </source>
</evidence>
<name>U3P6C8_LEIXC</name>
<protein>
    <submittedName>
        <fullName evidence="1">Uncharacterized protein</fullName>
    </submittedName>
</protein>
<organism evidence="1 2">
    <name type="scientific">Leifsonia xyli subsp. cynodontis DSM 46306</name>
    <dbReference type="NCBI Taxonomy" id="1389489"/>
    <lineage>
        <taxon>Bacteria</taxon>
        <taxon>Bacillati</taxon>
        <taxon>Actinomycetota</taxon>
        <taxon>Actinomycetes</taxon>
        <taxon>Micrococcales</taxon>
        <taxon>Microbacteriaceae</taxon>
        <taxon>Leifsonia</taxon>
    </lineage>
</organism>
<dbReference type="PATRIC" id="fig|1389489.3.peg.1764"/>
<dbReference type="HOGENOM" id="CLU_2650019_0_0_11"/>
<gene>
    <name evidence="1" type="ORF">O159_18300</name>
</gene>
<dbReference type="AlphaFoldDB" id="U3P6C8"/>
<proteinExistence type="predicted"/>
<dbReference type="Proteomes" id="UP000016743">
    <property type="component" value="Chromosome"/>
</dbReference>
<dbReference type="Gene3D" id="2.160.20.10">
    <property type="entry name" value="Single-stranded right-handed beta-helix, Pectin lyase-like"/>
    <property type="match status" value="1"/>
</dbReference>
<dbReference type="eggNOG" id="COG5434">
    <property type="taxonomic scope" value="Bacteria"/>
</dbReference>
<evidence type="ECO:0000313" key="1">
    <source>
        <dbReference type="EMBL" id="AGW41855.1"/>
    </source>
</evidence>
<reference evidence="1 2" key="1">
    <citation type="journal article" date="2013" name="Genome Announc.">
        <title>Complete Genome Sequence of Leifsonia xyli subsp. cynodontis Strain DSM46306, a Gram-Positive Bacterial Pathogen of Grasses.</title>
        <authorList>
            <person name="Monteiro-Vitorello C.B."/>
            <person name="Zerillo M.M."/>
            <person name="Van Sluys M.A."/>
            <person name="Camargo L.E."/>
            <person name="Kitajima J.P."/>
        </authorList>
    </citation>
    <scope>NUCLEOTIDE SEQUENCE [LARGE SCALE GENOMIC DNA]</scope>
    <source>
        <strain evidence="1 2">DSM 46306</strain>
    </source>
</reference>
<sequence>MTEPSAPDVVAVRLSPTPDAAAFLSGPLTVREGEVLLVDAGVVLYASRNPADYQVDDHPACGTISKKGVGQHGVRD</sequence>
<accession>U3P6C8</accession>
<dbReference type="EMBL" id="CP006734">
    <property type="protein sequence ID" value="AGW41855.1"/>
    <property type="molecule type" value="Genomic_DNA"/>
</dbReference>
<keyword evidence="2" id="KW-1185">Reference proteome</keyword>
<dbReference type="STRING" id="1389489.O159_18300"/>
<dbReference type="KEGG" id="lxy:O159_18300"/>